<feature type="compositionally biased region" description="Low complexity" evidence="1">
    <location>
        <begin position="105"/>
        <end position="129"/>
    </location>
</feature>
<feature type="region of interest" description="Disordered" evidence="1">
    <location>
        <begin position="105"/>
        <end position="160"/>
    </location>
</feature>
<evidence type="ECO:0000256" key="1">
    <source>
        <dbReference type="SAM" id="MobiDB-lite"/>
    </source>
</evidence>
<name>Q6EQY5_ORYSJ</name>
<evidence type="ECO:0000313" key="2">
    <source>
        <dbReference type="EMBL" id="BAD28935.1"/>
    </source>
</evidence>
<dbReference type="EMBL" id="AP005648">
    <property type="protein sequence ID" value="BAD28935.1"/>
    <property type="molecule type" value="Genomic_DNA"/>
</dbReference>
<accession>Q6EQY5</accession>
<protein>
    <submittedName>
        <fullName evidence="2">Uncharacterized protein</fullName>
    </submittedName>
</protein>
<reference evidence="3" key="1">
    <citation type="journal article" date="2005" name="Nature">
        <title>The map-based sequence of the rice genome.</title>
        <authorList>
            <consortium name="International rice genome sequencing project (IRGSP)"/>
            <person name="Matsumoto T."/>
            <person name="Wu J."/>
            <person name="Kanamori H."/>
            <person name="Katayose Y."/>
            <person name="Fujisawa M."/>
            <person name="Namiki N."/>
            <person name="Mizuno H."/>
            <person name="Yamamoto K."/>
            <person name="Antonio B.A."/>
            <person name="Baba T."/>
            <person name="Sakata K."/>
            <person name="Nagamura Y."/>
            <person name="Aoki H."/>
            <person name="Arikawa K."/>
            <person name="Arita K."/>
            <person name="Bito T."/>
            <person name="Chiden Y."/>
            <person name="Fujitsuka N."/>
            <person name="Fukunaka R."/>
            <person name="Hamada M."/>
            <person name="Harada C."/>
            <person name="Hayashi A."/>
            <person name="Hijishita S."/>
            <person name="Honda M."/>
            <person name="Hosokawa S."/>
            <person name="Ichikawa Y."/>
            <person name="Idonuma A."/>
            <person name="Iijima M."/>
            <person name="Ikeda M."/>
            <person name="Ikeno M."/>
            <person name="Ito K."/>
            <person name="Ito S."/>
            <person name="Ito T."/>
            <person name="Ito Y."/>
            <person name="Ito Y."/>
            <person name="Iwabuchi A."/>
            <person name="Kamiya K."/>
            <person name="Karasawa W."/>
            <person name="Kurita K."/>
            <person name="Katagiri S."/>
            <person name="Kikuta A."/>
            <person name="Kobayashi H."/>
            <person name="Kobayashi N."/>
            <person name="Machita K."/>
            <person name="Maehara T."/>
            <person name="Masukawa M."/>
            <person name="Mizubayashi T."/>
            <person name="Mukai Y."/>
            <person name="Nagasaki H."/>
            <person name="Nagata Y."/>
            <person name="Naito S."/>
            <person name="Nakashima M."/>
            <person name="Nakama Y."/>
            <person name="Nakamichi Y."/>
            <person name="Nakamura M."/>
            <person name="Meguro A."/>
            <person name="Negishi M."/>
            <person name="Ohta I."/>
            <person name="Ohta T."/>
            <person name="Okamoto M."/>
            <person name="Ono N."/>
            <person name="Saji S."/>
            <person name="Sakaguchi M."/>
            <person name="Sakai K."/>
            <person name="Shibata M."/>
            <person name="Shimokawa T."/>
            <person name="Song J."/>
            <person name="Takazaki Y."/>
            <person name="Terasawa K."/>
            <person name="Tsugane M."/>
            <person name="Tsuji K."/>
            <person name="Ueda S."/>
            <person name="Waki K."/>
            <person name="Yamagata H."/>
            <person name="Yamamoto M."/>
            <person name="Yamamoto S."/>
            <person name="Yamane H."/>
            <person name="Yoshiki S."/>
            <person name="Yoshihara R."/>
            <person name="Yukawa K."/>
            <person name="Zhong H."/>
            <person name="Yano M."/>
            <person name="Yuan Q."/>
            <person name="Ouyang S."/>
            <person name="Liu J."/>
            <person name="Jones K.M."/>
            <person name="Gansberger K."/>
            <person name="Moffat K."/>
            <person name="Hill J."/>
            <person name="Bera J."/>
            <person name="Fadrosh D."/>
            <person name="Jin S."/>
            <person name="Johri S."/>
            <person name="Kim M."/>
            <person name="Overton L."/>
            <person name="Reardon M."/>
            <person name="Tsitrin T."/>
            <person name="Vuong H."/>
            <person name="Weaver B."/>
            <person name="Ciecko A."/>
            <person name="Tallon L."/>
            <person name="Jackson J."/>
            <person name="Pai G."/>
            <person name="Aken S.V."/>
            <person name="Utterback T."/>
            <person name="Reidmuller S."/>
            <person name="Feldblyum T."/>
            <person name="Hsiao J."/>
            <person name="Zismann V."/>
            <person name="Iobst S."/>
            <person name="de Vazeille A.R."/>
            <person name="Buell C.R."/>
            <person name="Ying K."/>
            <person name="Li Y."/>
            <person name="Lu T."/>
            <person name="Huang Y."/>
            <person name="Zhao Q."/>
            <person name="Feng Q."/>
            <person name="Zhang L."/>
            <person name="Zhu J."/>
            <person name="Weng Q."/>
            <person name="Mu J."/>
            <person name="Lu Y."/>
            <person name="Fan D."/>
            <person name="Liu Y."/>
            <person name="Guan J."/>
            <person name="Zhang Y."/>
            <person name="Yu S."/>
            <person name="Liu X."/>
            <person name="Zhang Y."/>
            <person name="Hong G."/>
            <person name="Han B."/>
            <person name="Choisne N."/>
            <person name="Demange N."/>
            <person name="Orjeda G."/>
            <person name="Samain S."/>
            <person name="Cattolico L."/>
            <person name="Pelletier E."/>
            <person name="Couloux A."/>
            <person name="Segurens B."/>
            <person name="Wincker P."/>
            <person name="D'Hont A."/>
            <person name="Scarpelli C."/>
            <person name="Weissenbach J."/>
            <person name="Salanoubat M."/>
            <person name="Quetier F."/>
            <person name="Yu Y."/>
            <person name="Kim H.R."/>
            <person name="Rambo T."/>
            <person name="Currie J."/>
            <person name="Collura K."/>
            <person name="Luo M."/>
            <person name="Yang T."/>
            <person name="Ammiraju J.S.S."/>
            <person name="Engler F."/>
            <person name="Soderlund C."/>
            <person name="Wing R.A."/>
            <person name="Palmer L.E."/>
            <person name="de la Bastide M."/>
            <person name="Spiegel L."/>
            <person name="Nascimento L."/>
            <person name="Zutavern T."/>
            <person name="O'Shaughnessy A."/>
            <person name="Dike S."/>
            <person name="Dedhia N."/>
            <person name="Preston R."/>
            <person name="Balija V."/>
            <person name="McCombie W.R."/>
            <person name="Chow T."/>
            <person name="Chen H."/>
            <person name="Chung M."/>
            <person name="Chen C."/>
            <person name="Shaw J."/>
            <person name="Wu H."/>
            <person name="Hsiao K."/>
            <person name="Chao Y."/>
            <person name="Chu M."/>
            <person name="Cheng C."/>
            <person name="Hour A."/>
            <person name="Lee P."/>
            <person name="Lin S."/>
            <person name="Lin Y."/>
            <person name="Liou J."/>
            <person name="Liu S."/>
            <person name="Hsing Y."/>
            <person name="Raghuvanshi S."/>
            <person name="Mohanty A."/>
            <person name="Bharti A.K."/>
            <person name="Gaur A."/>
            <person name="Gupta V."/>
            <person name="Kumar D."/>
            <person name="Ravi V."/>
            <person name="Vij S."/>
            <person name="Kapur A."/>
            <person name="Khurana P."/>
            <person name="Khurana P."/>
            <person name="Khurana J.P."/>
            <person name="Tyagi A.K."/>
            <person name="Gaikwad K."/>
            <person name="Singh A."/>
            <person name="Dalal V."/>
            <person name="Srivastava S."/>
            <person name="Dixit A."/>
            <person name="Pal A.K."/>
            <person name="Ghazi I.A."/>
            <person name="Yadav M."/>
            <person name="Pandit A."/>
            <person name="Bhargava A."/>
            <person name="Sureshbabu K."/>
            <person name="Batra K."/>
            <person name="Sharma T.R."/>
            <person name="Mohapatra T."/>
            <person name="Singh N.K."/>
            <person name="Messing J."/>
            <person name="Nelson A.B."/>
            <person name="Fuks G."/>
            <person name="Kavchok S."/>
            <person name="Keizer G."/>
            <person name="Linton E."/>
            <person name="Llaca V."/>
            <person name="Song R."/>
            <person name="Tanyolac B."/>
            <person name="Young S."/>
            <person name="Ho-Il K."/>
            <person name="Hahn J.H."/>
            <person name="Sangsakoo G."/>
            <person name="Vanavichit A."/>
            <person name="de Mattos Luiz.A.T."/>
            <person name="Zimmer P.D."/>
            <person name="Malone G."/>
            <person name="Dellagostin O."/>
            <person name="de Oliveira A.C."/>
            <person name="Bevan M."/>
            <person name="Bancroft I."/>
            <person name="Minx P."/>
            <person name="Cordum H."/>
            <person name="Wilson R."/>
            <person name="Cheng Z."/>
            <person name="Jin W."/>
            <person name="Jiang J."/>
            <person name="Leong S.A."/>
            <person name="Iwama H."/>
            <person name="Gojobori T."/>
            <person name="Itoh T."/>
            <person name="Niimura Y."/>
            <person name="Fujii Y."/>
            <person name="Habara T."/>
            <person name="Sakai H."/>
            <person name="Sato Y."/>
            <person name="Wilson G."/>
            <person name="Kumar K."/>
            <person name="McCouch S."/>
            <person name="Juretic N."/>
            <person name="Hoen D."/>
            <person name="Wright S."/>
            <person name="Bruskiewich R."/>
            <person name="Bureau T."/>
            <person name="Miyao A."/>
            <person name="Hirochika H."/>
            <person name="Nishikawa T."/>
            <person name="Kadowaki K."/>
            <person name="Sugiura M."/>
            <person name="Burr B."/>
            <person name="Sasaki T."/>
        </authorList>
    </citation>
    <scope>NUCLEOTIDE SEQUENCE [LARGE SCALE GENOMIC DNA]</scope>
    <source>
        <strain evidence="3">cv. Nipponbare</strain>
    </source>
</reference>
<proteinExistence type="predicted"/>
<gene>
    <name evidence="2" type="primary">OSJNBa0055I13.34</name>
</gene>
<reference evidence="3" key="2">
    <citation type="journal article" date="2008" name="Nucleic Acids Res.">
        <title>The rice annotation project database (RAP-DB): 2008 update.</title>
        <authorList>
            <consortium name="The rice annotation project (RAP)"/>
        </authorList>
    </citation>
    <scope>GENOME REANNOTATION</scope>
    <source>
        <strain evidence="3">cv. Nipponbare</strain>
    </source>
</reference>
<dbReference type="Proteomes" id="UP000000763">
    <property type="component" value="Chromosome 2"/>
</dbReference>
<dbReference type="AlphaFoldDB" id="Q6EQY5"/>
<sequence>MAREATRCLLAEARRHGGSAMTCQAVRRAMEPQPLPLDNYDDGTMVASSRRGGSVVGGLEGGRSITGGLGGGGSVGGGLARRGGAAEAECATAATDDDEEATAALLPPIDHSSPSSPRSREAAWSSARPPHARIRRGGCPLPGSADVGGQRGGGGGYPNTTYDNLYNTHAKTLPLNLNNPVDERRILFQLKNRHVLITIHYDVRASYDFDVVVGVISEANDL</sequence>
<evidence type="ECO:0000313" key="3">
    <source>
        <dbReference type="Proteomes" id="UP000000763"/>
    </source>
</evidence>
<organism evidence="2 3">
    <name type="scientific">Oryza sativa subsp. japonica</name>
    <name type="common">Rice</name>
    <dbReference type="NCBI Taxonomy" id="39947"/>
    <lineage>
        <taxon>Eukaryota</taxon>
        <taxon>Viridiplantae</taxon>
        <taxon>Streptophyta</taxon>
        <taxon>Embryophyta</taxon>
        <taxon>Tracheophyta</taxon>
        <taxon>Spermatophyta</taxon>
        <taxon>Magnoliopsida</taxon>
        <taxon>Liliopsida</taxon>
        <taxon>Poales</taxon>
        <taxon>Poaceae</taxon>
        <taxon>BOP clade</taxon>
        <taxon>Oryzoideae</taxon>
        <taxon>Oryzeae</taxon>
        <taxon>Oryzinae</taxon>
        <taxon>Oryza</taxon>
        <taxon>Oryza sativa</taxon>
    </lineage>
</organism>